<organism evidence="2 3">
    <name type="scientific">Bacillus salipaludis</name>
    <dbReference type="NCBI Taxonomy" id="2547811"/>
    <lineage>
        <taxon>Bacteria</taxon>
        <taxon>Bacillati</taxon>
        <taxon>Bacillota</taxon>
        <taxon>Bacilli</taxon>
        <taxon>Bacillales</taxon>
        <taxon>Bacillaceae</taxon>
        <taxon>Bacillus</taxon>
    </lineage>
</organism>
<dbReference type="Proteomes" id="UP000295132">
    <property type="component" value="Unassembled WGS sequence"/>
</dbReference>
<dbReference type="RefSeq" id="WP_133336512.1">
    <property type="nucleotide sequence ID" value="NZ_JAVGVR010000001.1"/>
</dbReference>
<dbReference type="EMBL" id="JAVGVR010000001">
    <property type="protein sequence ID" value="MDQ6595858.1"/>
    <property type="molecule type" value="Genomic_DNA"/>
</dbReference>
<evidence type="ECO:0000313" key="1">
    <source>
        <dbReference type="EMBL" id="MDQ6595858.1"/>
    </source>
</evidence>
<name>A0A4R5VNW7_9BACI</name>
<proteinExistence type="predicted"/>
<evidence type="ECO:0000313" key="4">
    <source>
        <dbReference type="Proteomes" id="UP001178888"/>
    </source>
</evidence>
<dbReference type="AlphaFoldDB" id="A0A4R5VNW7"/>
<evidence type="ECO:0000313" key="2">
    <source>
        <dbReference type="EMBL" id="TDK59810.1"/>
    </source>
</evidence>
<dbReference type="Proteomes" id="UP001178888">
    <property type="component" value="Unassembled WGS sequence"/>
</dbReference>
<gene>
    <name evidence="2" type="ORF">E2K98_17965</name>
    <name evidence="1" type="ORF">RCG21_05530</name>
</gene>
<reference evidence="2 3" key="1">
    <citation type="submission" date="2019-03" db="EMBL/GenBank/DDBJ databases">
        <title>Bacillus niacini sp. nov. a Nicotinate-Metabolizing Mesophile Isolated from Soil.</title>
        <authorList>
            <person name="Zhang G."/>
        </authorList>
    </citation>
    <scope>NUCLEOTIDE SEQUENCE [LARGE SCALE GENOMIC DNA]</scope>
    <source>
        <strain evidence="2 3">WN066</strain>
    </source>
</reference>
<keyword evidence="4" id="KW-1185">Reference proteome</keyword>
<reference evidence="1" key="2">
    <citation type="submission" date="2023-08" db="EMBL/GenBank/DDBJ databases">
        <title>Nitrogen cycling bacteria in agricultural field soils.</title>
        <authorList>
            <person name="Jang J."/>
        </authorList>
    </citation>
    <scope>NUCLEOTIDE SEQUENCE</scope>
    <source>
        <strain evidence="1">PS3-36</strain>
    </source>
</reference>
<comment type="caution">
    <text evidence="2">The sequence shown here is derived from an EMBL/GenBank/DDBJ whole genome shotgun (WGS) entry which is preliminary data.</text>
</comment>
<protein>
    <submittedName>
        <fullName evidence="2">Uncharacterized protein</fullName>
    </submittedName>
</protein>
<evidence type="ECO:0000313" key="3">
    <source>
        <dbReference type="Proteomes" id="UP000295132"/>
    </source>
</evidence>
<accession>A0A4R5VNW7</accession>
<sequence>MATRSDVTSFHKRVLNAGVTLQDLTRDLMLKQENYVKPPYIETPEKAEYVKKQHFLAGFFGHDRHNPQTAIN</sequence>
<dbReference type="EMBL" id="SMYO01000008">
    <property type="protein sequence ID" value="TDK59810.1"/>
    <property type="molecule type" value="Genomic_DNA"/>
</dbReference>